<keyword evidence="1" id="KW-0472">Membrane</keyword>
<feature type="transmembrane region" description="Helical" evidence="1">
    <location>
        <begin position="54"/>
        <end position="74"/>
    </location>
</feature>
<proteinExistence type="predicted"/>
<reference evidence="2 3" key="1">
    <citation type="submission" date="2020-11" db="EMBL/GenBank/DDBJ databases">
        <title>Kefir isolates.</title>
        <authorList>
            <person name="Marcisauskas S."/>
            <person name="Kim Y."/>
            <person name="Blasche S."/>
        </authorList>
    </citation>
    <scope>NUCLEOTIDE SEQUENCE [LARGE SCALE GENOMIC DNA]</scope>
    <source>
        <strain evidence="2 3">KR</strain>
    </source>
</reference>
<sequence length="80" mass="8316">MPPRDPTLSRDLSLAVLLAAVSSLPLIASGSSSSPANSLRLQLRDLVRTLTRAVVLTVATTGAVVLGGGAILVAERVYYR</sequence>
<gene>
    <name evidence="2" type="ORF">C6P46_002572</name>
</gene>
<name>A0A9P6W9T0_RHOMI</name>
<evidence type="ECO:0000313" key="3">
    <source>
        <dbReference type="Proteomes" id="UP000777482"/>
    </source>
</evidence>
<accession>A0A9P6W9T0</accession>
<keyword evidence="1" id="KW-1133">Transmembrane helix</keyword>
<organism evidence="2 3">
    <name type="scientific">Rhodotorula mucilaginosa</name>
    <name type="common">Yeast</name>
    <name type="synonym">Rhodotorula rubra</name>
    <dbReference type="NCBI Taxonomy" id="5537"/>
    <lineage>
        <taxon>Eukaryota</taxon>
        <taxon>Fungi</taxon>
        <taxon>Dikarya</taxon>
        <taxon>Basidiomycota</taxon>
        <taxon>Pucciniomycotina</taxon>
        <taxon>Microbotryomycetes</taxon>
        <taxon>Sporidiobolales</taxon>
        <taxon>Sporidiobolaceae</taxon>
        <taxon>Rhodotorula</taxon>
    </lineage>
</organism>
<dbReference type="Proteomes" id="UP000777482">
    <property type="component" value="Unassembled WGS sequence"/>
</dbReference>
<keyword evidence="3" id="KW-1185">Reference proteome</keyword>
<evidence type="ECO:0000256" key="1">
    <source>
        <dbReference type="SAM" id="Phobius"/>
    </source>
</evidence>
<protein>
    <submittedName>
        <fullName evidence="2">Uncharacterized protein</fullName>
    </submittedName>
</protein>
<keyword evidence="1" id="KW-0812">Transmembrane</keyword>
<comment type="caution">
    <text evidence="2">The sequence shown here is derived from an EMBL/GenBank/DDBJ whole genome shotgun (WGS) entry which is preliminary data.</text>
</comment>
<dbReference type="EMBL" id="PUHQ01000002">
    <property type="protein sequence ID" value="KAG0667160.1"/>
    <property type="molecule type" value="Genomic_DNA"/>
</dbReference>
<dbReference type="AlphaFoldDB" id="A0A9P6W9T0"/>
<evidence type="ECO:0000313" key="2">
    <source>
        <dbReference type="EMBL" id="KAG0667160.1"/>
    </source>
</evidence>